<gene>
    <name evidence="1" type="ORF">GGE16_001822</name>
</gene>
<comment type="caution">
    <text evidence="1">The sequence shown here is derived from an EMBL/GenBank/DDBJ whole genome shotgun (WGS) entry which is preliminary data.</text>
</comment>
<reference evidence="1 2" key="1">
    <citation type="submission" date="2020-08" db="EMBL/GenBank/DDBJ databases">
        <title>Genomic Encyclopedia of Type Strains, Phase IV (KMG-V): Genome sequencing to study the core and pangenomes of soil and plant-associated prokaryotes.</title>
        <authorList>
            <person name="Whitman W."/>
        </authorList>
    </citation>
    <scope>NUCLEOTIDE SEQUENCE [LARGE SCALE GENOMIC DNA]</scope>
    <source>
        <strain evidence="1 2">SEMIA 415</strain>
    </source>
</reference>
<name>A0AAE2SVQ7_RHILE</name>
<dbReference type="AlphaFoldDB" id="A0AAE2SVQ7"/>
<dbReference type="EMBL" id="JACIGO010000002">
    <property type="protein sequence ID" value="MBB4289782.1"/>
    <property type="molecule type" value="Genomic_DNA"/>
</dbReference>
<evidence type="ECO:0000313" key="2">
    <source>
        <dbReference type="Proteomes" id="UP000538507"/>
    </source>
</evidence>
<protein>
    <submittedName>
        <fullName evidence="1">Short-subunit dehydrogenase involved in D-alanine esterification of teichoic acids</fullName>
    </submittedName>
</protein>
<evidence type="ECO:0000313" key="1">
    <source>
        <dbReference type="EMBL" id="MBB4289782.1"/>
    </source>
</evidence>
<proteinExistence type="predicted"/>
<sequence length="67" mass="7304">MAPPMVDTNLGGGVRAGGAKRQYMMSPEEFAMEALAQLENDQDELLVGTSVHARKHREGMFERLNGG</sequence>
<accession>A0AAE2SVQ7</accession>
<dbReference type="Proteomes" id="UP000538507">
    <property type="component" value="Unassembled WGS sequence"/>
</dbReference>
<organism evidence="1 2">
    <name type="scientific">Rhizobium leguminosarum</name>
    <dbReference type="NCBI Taxonomy" id="384"/>
    <lineage>
        <taxon>Bacteria</taxon>
        <taxon>Pseudomonadati</taxon>
        <taxon>Pseudomonadota</taxon>
        <taxon>Alphaproteobacteria</taxon>
        <taxon>Hyphomicrobiales</taxon>
        <taxon>Rhizobiaceae</taxon>
        <taxon>Rhizobium/Agrobacterium group</taxon>
        <taxon>Rhizobium</taxon>
    </lineage>
</organism>
<dbReference type="RefSeq" id="WP_183606870.1">
    <property type="nucleotide sequence ID" value="NZ_JACHAZ010000001.1"/>
</dbReference>